<dbReference type="Proteomes" id="UP000887458">
    <property type="component" value="Unassembled WGS sequence"/>
</dbReference>
<evidence type="ECO:0000313" key="1">
    <source>
        <dbReference type="EMBL" id="KAH9421984.1"/>
    </source>
</evidence>
<name>A0ABQ8JHA3_DERPT</name>
<accession>A0ABQ8JHA3</accession>
<dbReference type="EMBL" id="NJHN03000037">
    <property type="protein sequence ID" value="KAH9421984.1"/>
    <property type="molecule type" value="Genomic_DNA"/>
</dbReference>
<organism evidence="1 2">
    <name type="scientific">Dermatophagoides pteronyssinus</name>
    <name type="common">European house dust mite</name>
    <dbReference type="NCBI Taxonomy" id="6956"/>
    <lineage>
        <taxon>Eukaryota</taxon>
        <taxon>Metazoa</taxon>
        <taxon>Ecdysozoa</taxon>
        <taxon>Arthropoda</taxon>
        <taxon>Chelicerata</taxon>
        <taxon>Arachnida</taxon>
        <taxon>Acari</taxon>
        <taxon>Acariformes</taxon>
        <taxon>Sarcoptiformes</taxon>
        <taxon>Astigmata</taxon>
        <taxon>Psoroptidia</taxon>
        <taxon>Analgoidea</taxon>
        <taxon>Pyroglyphidae</taxon>
        <taxon>Dermatophagoidinae</taxon>
        <taxon>Dermatophagoides</taxon>
    </lineage>
</organism>
<sequence length="61" mass="7443">MIRRIHQIFLVNFIYDEMSQIDLSIYDFLRDKQTTLIDQMMVNSSYSFDIDVKLISYNRML</sequence>
<evidence type="ECO:0000313" key="2">
    <source>
        <dbReference type="Proteomes" id="UP000887458"/>
    </source>
</evidence>
<comment type="caution">
    <text evidence="1">The sequence shown here is derived from an EMBL/GenBank/DDBJ whole genome shotgun (WGS) entry which is preliminary data.</text>
</comment>
<protein>
    <submittedName>
        <fullName evidence="1">Uncharacterized protein</fullName>
    </submittedName>
</protein>
<reference evidence="1 2" key="2">
    <citation type="journal article" date="2022" name="Mol. Biol. Evol.">
        <title>Comparative Genomics Reveals Insights into the Divergent Evolution of Astigmatic Mites and Household Pest Adaptations.</title>
        <authorList>
            <person name="Xiong Q."/>
            <person name="Wan A.T."/>
            <person name="Liu X."/>
            <person name="Fung C.S."/>
            <person name="Xiao X."/>
            <person name="Malainual N."/>
            <person name="Hou J."/>
            <person name="Wang L."/>
            <person name="Wang M."/>
            <person name="Yang K.Y."/>
            <person name="Cui Y."/>
            <person name="Leung E.L."/>
            <person name="Nong W."/>
            <person name="Shin S.K."/>
            <person name="Au S.W."/>
            <person name="Jeong K.Y."/>
            <person name="Chew F.T."/>
            <person name="Hui J.H."/>
            <person name="Leung T.F."/>
            <person name="Tungtrongchitr A."/>
            <person name="Zhong N."/>
            <person name="Liu Z."/>
            <person name="Tsui S.K."/>
        </authorList>
    </citation>
    <scope>NUCLEOTIDE SEQUENCE [LARGE SCALE GENOMIC DNA]</scope>
    <source>
        <strain evidence="1">Derp</strain>
    </source>
</reference>
<reference evidence="1 2" key="1">
    <citation type="journal article" date="2018" name="J. Allergy Clin. Immunol.">
        <title>High-quality assembly of Dermatophagoides pteronyssinus genome and transcriptome reveals a wide range of novel allergens.</title>
        <authorList>
            <person name="Liu X.Y."/>
            <person name="Yang K.Y."/>
            <person name="Wang M.Q."/>
            <person name="Kwok J.S."/>
            <person name="Zeng X."/>
            <person name="Yang Z."/>
            <person name="Xiao X.J."/>
            <person name="Lau C.P."/>
            <person name="Li Y."/>
            <person name="Huang Z.M."/>
            <person name="Ba J.G."/>
            <person name="Yim A.K."/>
            <person name="Ouyang C.Y."/>
            <person name="Ngai S.M."/>
            <person name="Chan T.F."/>
            <person name="Leung E.L."/>
            <person name="Liu L."/>
            <person name="Liu Z.G."/>
            <person name="Tsui S.K."/>
        </authorList>
    </citation>
    <scope>NUCLEOTIDE SEQUENCE [LARGE SCALE GENOMIC DNA]</scope>
    <source>
        <strain evidence="1">Derp</strain>
    </source>
</reference>
<keyword evidence="2" id="KW-1185">Reference proteome</keyword>
<gene>
    <name evidence="1" type="ORF">DERP_002274</name>
</gene>
<proteinExistence type="predicted"/>